<comment type="caution">
    <text evidence="2">The sequence shown here is derived from an EMBL/GenBank/DDBJ whole genome shotgun (WGS) entry which is preliminary data.</text>
</comment>
<name>A0A267MI15_9FIRM</name>
<reference evidence="2 3" key="1">
    <citation type="submission" date="2017-06" db="EMBL/GenBank/DDBJ databases">
        <title>Draft genome sequence of anaerobic fermentative bacterium Anaeromicrobium sediminis DY2726D isolated from West Pacific Ocean sediments.</title>
        <authorList>
            <person name="Zeng X."/>
        </authorList>
    </citation>
    <scope>NUCLEOTIDE SEQUENCE [LARGE SCALE GENOMIC DNA]</scope>
    <source>
        <strain evidence="2 3">DY2726D</strain>
    </source>
</reference>
<dbReference type="EMBL" id="NIBG01000009">
    <property type="protein sequence ID" value="PAB59087.1"/>
    <property type="molecule type" value="Genomic_DNA"/>
</dbReference>
<evidence type="ECO:0000313" key="2">
    <source>
        <dbReference type="EMBL" id="PAB59087.1"/>
    </source>
</evidence>
<accession>A0A267MI15</accession>
<proteinExistence type="predicted"/>
<keyword evidence="1" id="KW-1133">Transmembrane helix</keyword>
<gene>
    <name evidence="2" type="ORF">CCE28_11245</name>
</gene>
<keyword evidence="1" id="KW-0812">Transmembrane</keyword>
<evidence type="ECO:0000313" key="3">
    <source>
        <dbReference type="Proteomes" id="UP000216024"/>
    </source>
</evidence>
<evidence type="ECO:0000256" key="1">
    <source>
        <dbReference type="SAM" id="Phobius"/>
    </source>
</evidence>
<dbReference type="AlphaFoldDB" id="A0A267MI15"/>
<organism evidence="2 3">
    <name type="scientific">Anaeromicrobium sediminis</name>
    <dbReference type="NCBI Taxonomy" id="1478221"/>
    <lineage>
        <taxon>Bacteria</taxon>
        <taxon>Bacillati</taxon>
        <taxon>Bacillota</taxon>
        <taxon>Clostridia</taxon>
        <taxon>Peptostreptococcales</taxon>
        <taxon>Thermotaleaceae</taxon>
        <taxon>Anaeromicrobium</taxon>
    </lineage>
</organism>
<feature type="transmembrane region" description="Helical" evidence="1">
    <location>
        <begin position="12"/>
        <end position="29"/>
    </location>
</feature>
<sequence>MFNNLSILDKITVVGAGIFFFIFMLIVFISKIRYEWKREELSQYLKECKKESFHIKNKTYSKLSFSKIAEDFDGYISYI</sequence>
<dbReference type="Proteomes" id="UP000216024">
    <property type="component" value="Unassembled WGS sequence"/>
</dbReference>
<keyword evidence="1" id="KW-0472">Membrane</keyword>
<keyword evidence="3" id="KW-1185">Reference proteome</keyword>
<protein>
    <submittedName>
        <fullName evidence="2">Uncharacterized protein</fullName>
    </submittedName>
</protein>